<accession>A0A2P2QHD0</accession>
<organism evidence="1">
    <name type="scientific">Rhizophora mucronata</name>
    <name type="common">Asiatic mangrove</name>
    <dbReference type="NCBI Taxonomy" id="61149"/>
    <lineage>
        <taxon>Eukaryota</taxon>
        <taxon>Viridiplantae</taxon>
        <taxon>Streptophyta</taxon>
        <taxon>Embryophyta</taxon>
        <taxon>Tracheophyta</taxon>
        <taxon>Spermatophyta</taxon>
        <taxon>Magnoliopsida</taxon>
        <taxon>eudicotyledons</taxon>
        <taxon>Gunneridae</taxon>
        <taxon>Pentapetalae</taxon>
        <taxon>rosids</taxon>
        <taxon>fabids</taxon>
        <taxon>Malpighiales</taxon>
        <taxon>Rhizophoraceae</taxon>
        <taxon>Rhizophora</taxon>
    </lineage>
</organism>
<dbReference type="EMBL" id="GGEC01085882">
    <property type="protein sequence ID" value="MBX66366.1"/>
    <property type="molecule type" value="Transcribed_RNA"/>
</dbReference>
<evidence type="ECO:0000313" key="1">
    <source>
        <dbReference type="EMBL" id="MBX66366.1"/>
    </source>
</evidence>
<protein>
    <submittedName>
        <fullName evidence="1">Uncharacterized protein</fullName>
    </submittedName>
</protein>
<dbReference type="AlphaFoldDB" id="A0A2P2QHD0"/>
<reference evidence="1" key="1">
    <citation type="submission" date="2018-02" db="EMBL/GenBank/DDBJ databases">
        <title>Rhizophora mucronata_Transcriptome.</title>
        <authorList>
            <person name="Meera S.P."/>
            <person name="Sreeshan A."/>
            <person name="Augustine A."/>
        </authorList>
    </citation>
    <scope>NUCLEOTIDE SEQUENCE</scope>
    <source>
        <tissue evidence="1">Leaf</tissue>
    </source>
</reference>
<proteinExistence type="predicted"/>
<name>A0A2P2QHD0_RHIMU</name>
<sequence length="16" mass="1772">MTPHLLNPVSQVSVLH</sequence>